<dbReference type="Proteomes" id="UP000183567">
    <property type="component" value="Unassembled WGS sequence"/>
</dbReference>
<sequence length="45" mass="4582">MHLGSIGESNGYPVSVFSDASQAGSSMDVHATQAVRLLVGTAFSV</sequence>
<evidence type="ECO:0000313" key="1">
    <source>
        <dbReference type="EMBL" id="OJA18417.1"/>
    </source>
</evidence>
<keyword evidence="2" id="KW-1185">Reference proteome</keyword>
<accession>A0A1J8QYE2</accession>
<dbReference type="AlphaFoldDB" id="A0A1J8QYE2"/>
<name>A0A1J8QYE2_9AGAM</name>
<protein>
    <submittedName>
        <fullName evidence="1">Uncharacterized protein</fullName>
    </submittedName>
</protein>
<proteinExistence type="predicted"/>
<evidence type="ECO:0000313" key="2">
    <source>
        <dbReference type="Proteomes" id="UP000183567"/>
    </source>
</evidence>
<comment type="caution">
    <text evidence="1">The sequence shown here is derived from an EMBL/GenBank/DDBJ whole genome shotgun (WGS) entry which is preliminary data.</text>
</comment>
<dbReference type="EMBL" id="LVVM01001506">
    <property type="protein sequence ID" value="OJA18417.1"/>
    <property type="molecule type" value="Genomic_DNA"/>
</dbReference>
<organism evidence="1 2">
    <name type="scientific">Rhizopogon vesiculosus</name>
    <dbReference type="NCBI Taxonomy" id="180088"/>
    <lineage>
        <taxon>Eukaryota</taxon>
        <taxon>Fungi</taxon>
        <taxon>Dikarya</taxon>
        <taxon>Basidiomycota</taxon>
        <taxon>Agaricomycotina</taxon>
        <taxon>Agaricomycetes</taxon>
        <taxon>Agaricomycetidae</taxon>
        <taxon>Boletales</taxon>
        <taxon>Suillineae</taxon>
        <taxon>Rhizopogonaceae</taxon>
        <taxon>Rhizopogon</taxon>
    </lineage>
</organism>
<gene>
    <name evidence="1" type="ORF">AZE42_06993</name>
</gene>
<reference evidence="1 2" key="1">
    <citation type="submission" date="2016-03" db="EMBL/GenBank/DDBJ databases">
        <title>Comparative genomics of the ectomycorrhizal sister species Rhizopogon vinicolor and Rhizopogon vesiculosus (Basidiomycota: Boletales) reveals a divergence of the mating type B locus.</title>
        <authorList>
            <person name="Mujic A.B."/>
            <person name="Kuo A."/>
            <person name="Tritt A."/>
            <person name="Lipzen A."/>
            <person name="Chen C."/>
            <person name="Johnson J."/>
            <person name="Sharma A."/>
            <person name="Barry K."/>
            <person name="Grigoriev I.V."/>
            <person name="Spatafora J.W."/>
        </authorList>
    </citation>
    <scope>NUCLEOTIDE SEQUENCE [LARGE SCALE GENOMIC DNA]</scope>
    <source>
        <strain evidence="1 2">AM-OR11-056</strain>
    </source>
</reference>